<dbReference type="Proteomes" id="UP000308092">
    <property type="component" value="Unassembled WGS sequence"/>
</dbReference>
<evidence type="ECO:0000313" key="2">
    <source>
        <dbReference type="EMBL" id="THC88703.1"/>
    </source>
</evidence>
<dbReference type="AlphaFoldDB" id="A0A4S3J1Q8"/>
<accession>A0A4S3J1Q8</accession>
<evidence type="ECO:0000313" key="3">
    <source>
        <dbReference type="Proteomes" id="UP000308092"/>
    </source>
</evidence>
<feature type="compositionally biased region" description="Polar residues" evidence="1">
    <location>
        <begin position="1"/>
        <end position="24"/>
    </location>
</feature>
<reference evidence="2 3" key="1">
    <citation type="submission" date="2019-03" db="EMBL/GenBank/DDBJ databases">
        <title>The genome sequence of a newly discovered highly antifungal drug resistant Aspergillus species, Aspergillus tanneri NIH 1004.</title>
        <authorList>
            <person name="Mounaud S."/>
            <person name="Singh I."/>
            <person name="Joardar V."/>
            <person name="Pakala S."/>
            <person name="Pakala S."/>
            <person name="Venepally P."/>
            <person name="Hoover J."/>
            <person name="Nierman W."/>
            <person name="Chung J."/>
            <person name="Losada L."/>
        </authorList>
    </citation>
    <scope>NUCLEOTIDE SEQUENCE [LARGE SCALE GENOMIC DNA]</scope>
    <source>
        <strain evidence="2 3">NIH1004</strain>
    </source>
</reference>
<feature type="compositionally biased region" description="Pro residues" evidence="1">
    <location>
        <begin position="61"/>
        <end position="78"/>
    </location>
</feature>
<sequence>MSGLNTSSHQPSGPGGNSSSTISYQDGCPDALAQILTSITQINNRLQRLENRDNNRSQPRQGPPGPPGDRGPPGPPGPTANGTLGGPWKTEEMGYFWPDLKEDVALKQVNNHAYYKDINLIIKPVVGDYS</sequence>
<name>A0A4S3J1Q8_9EURO</name>
<dbReference type="EMBL" id="SOSA01000784">
    <property type="protein sequence ID" value="THC88703.1"/>
    <property type="molecule type" value="Genomic_DNA"/>
</dbReference>
<organism evidence="2 3">
    <name type="scientific">Aspergillus tanneri</name>
    <dbReference type="NCBI Taxonomy" id="1220188"/>
    <lineage>
        <taxon>Eukaryota</taxon>
        <taxon>Fungi</taxon>
        <taxon>Dikarya</taxon>
        <taxon>Ascomycota</taxon>
        <taxon>Pezizomycotina</taxon>
        <taxon>Eurotiomycetes</taxon>
        <taxon>Eurotiomycetidae</taxon>
        <taxon>Eurotiales</taxon>
        <taxon>Aspergillaceae</taxon>
        <taxon>Aspergillus</taxon>
        <taxon>Aspergillus subgen. Circumdati</taxon>
    </lineage>
</organism>
<gene>
    <name evidence="2" type="ORF">EYZ11_011849</name>
</gene>
<dbReference type="VEuPathDB" id="FungiDB:EYZ11_011849"/>
<protein>
    <submittedName>
        <fullName evidence="2">Uncharacterized protein</fullName>
    </submittedName>
</protein>
<comment type="caution">
    <text evidence="2">The sequence shown here is derived from an EMBL/GenBank/DDBJ whole genome shotgun (WGS) entry which is preliminary data.</text>
</comment>
<feature type="region of interest" description="Disordered" evidence="1">
    <location>
        <begin position="1"/>
        <end position="26"/>
    </location>
</feature>
<keyword evidence="3" id="KW-1185">Reference proteome</keyword>
<feature type="region of interest" description="Disordered" evidence="1">
    <location>
        <begin position="44"/>
        <end position="91"/>
    </location>
</feature>
<evidence type="ECO:0000256" key="1">
    <source>
        <dbReference type="SAM" id="MobiDB-lite"/>
    </source>
</evidence>
<proteinExistence type="predicted"/>